<dbReference type="GO" id="GO:0043190">
    <property type="term" value="C:ATP-binding cassette (ABC) transporter complex"/>
    <property type="evidence" value="ECO:0007669"/>
    <property type="project" value="InterPro"/>
</dbReference>
<dbReference type="Gene3D" id="3.40.190.10">
    <property type="entry name" value="Periplasmic binding protein-like II"/>
    <property type="match status" value="1"/>
</dbReference>
<organism evidence="7 8">
    <name type="scientific">Lacticaseibacillus thailandensis DSM 22698 = JCM 13996</name>
    <dbReference type="NCBI Taxonomy" id="1423810"/>
    <lineage>
        <taxon>Bacteria</taxon>
        <taxon>Bacillati</taxon>
        <taxon>Bacillota</taxon>
        <taxon>Bacilli</taxon>
        <taxon>Lactobacillales</taxon>
        <taxon>Lactobacillaceae</taxon>
        <taxon>Lacticaseibacillus</taxon>
    </lineage>
</organism>
<feature type="domain" description="Solute-binding protein family 5" evidence="6">
    <location>
        <begin position="76"/>
        <end position="468"/>
    </location>
</feature>
<evidence type="ECO:0000256" key="5">
    <source>
        <dbReference type="ARBA" id="ARBA00022856"/>
    </source>
</evidence>
<dbReference type="STRING" id="1423810.FD19_GL001186"/>
<keyword evidence="8" id="KW-1185">Reference proteome</keyword>
<gene>
    <name evidence="7" type="ORF">FD19_GL001186</name>
</gene>
<dbReference type="PROSITE" id="PS51257">
    <property type="entry name" value="PROKAR_LIPOPROTEIN"/>
    <property type="match status" value="1"/>
</dbReference>
<dbReference type="AlphaFoldDB" id="A0A0R2C7B9"/>
<comment type="caution">
    <text evidence="7">The sequence shown here is derived from an EMBL/GenBank/DDBJ whole genome shotgun (WGS) entry which is preliminary data.</text>
</comment>
<evidence type="ECO:0000256" key="4">
    <source>
        <dbReference type="ARBA" id="ARBA00022729"/>
    </source>
</evidence>
<sequence>MGMKKHSALVGIGLVIMVLVLTACGGQAQRPARTTVNVMQASPLQSVDPAHASDIVSAQTMMDVYSGLYRYSNKQLHPDMAARMATISHDQKTYTFHLRRNARWSDGRHVTAQDFVYAWRRAVNPATKSPYAYAFNDIVNAQAIGAGKMSAQRLGVVALTRTTLRVRLTKAVPYFESMLTMSVFDPVERTQVTKYGSQYGTSAATLTFNGPYRLTKWRGKGAQRWVETKNPTYWRAHQVHLHRVTYRVVKSSQHALKLFRQGQLDDITVSGSSTHKAKKMTGYHVVKQNIATYLELNQARVPALKNQSVRQSLALAINRAGLIRDVLGDGSQPLTTIVPAGMFYNEQSGADFATSAANGVSRYSKYDLERARKLFKAGMAATGQTQLTLTVIGADTDSAKATLQYLQRSLAALSQPQATVTVKVVPLSLTDRLARLRTGNFDLALTAWSADYPDPATFLNLFTTGNSNNHAGWSNTKYDQLVNAAQTTDAGNVTHRWHDLLAADQLLTRSVATIPLYQVGQARVRNPQLHARYNNPNGLVNWATAYYQGQ</sequence>
<dbReference type="InterPro" id="IPR030678">
    <property type="entry name" value="Peptide/Ni-bd"/>
</dbReference>
<keyword evidence="5" id="KW-0653">Protein transport</keyword>
<dbReference type="FunFam" id="3.90.76.10:FF:000001">
    <property type="entry name" value="Oligopeptide ABC transporter substrate-binding protein"/>
    <property type="match status" value="1"/>
</dbReference>
<keyword evidence="5" id="KW-0571">Peptide transport</keyword>
<dbReference type="SUPFAM" id="SSF53850">
    <property type="entry name" value="Periplasmic binding protein-like II"/>
    <property type="match status" value="1"/>
</dbReference>
<dbReference type="PANTHER" id="PTHR30290:SF10">
    <property type="entry name" value="PERIPLASMIC OLIGOPEPTIDE-BINDING PROTEIN-RELATED"/>
    <property type="match status" value="1"/>
</dbReference>
<evidence type="ECO:0000256" key="3">
    <source>
        <dbReference type="ARBA" id="ARBA00022448"/>
    </source>
</evidence>
<comment type="subcellular location">
    <subcellularLocation>
        <location evidence="1">Cell envelope</location>
    </subcellularLocation>
</comment>
<dbReference type="Gene3D" id="3.10.105.10">
    <property type="entry name" value="Dipeptide-binding Protein, Domain 3"/>
    <property type="match status" value="1"/>
</dbReference>
<keyword evidence="3" id="KW-0813">Transport</keyword>
<evidence type="ECO:0000259" key="6">
    <source>
        <dbReference type="Pfam" id="PF00496"/>
    </source>
</evidence>
<proteinExistence type="inferred from homology"/>
<dbReference type="EMBL" id="AYZK01000002">
    <property type="protein sequence ID" value="KRM87665.1"/>
    <property type="molecule type" value="Genomic_DNA"/>
</dbReference>
<keyword evidence="4" id="KW-0732">Signal</keyword>
<dbReference type="PANTHER" id="PTHR30290">
    <property type="entry name" value="PERIPLASMIC BINDING COMPONENT OF ABC TRANSPORTER"/>
    <property type="match status" value="1"/>
</dbReference>
<dbReference type="InterPro" id="IPR039424">
    <property type="entry name" value="SBP_5"/>
</dbReference>
<evidence type="ECO:0000256" key="2">
    <source>
        <dbReference type="ARBA" id="ARBA00005695"/>
    </source>
</evidence>
<comment type="similarity">
    <text evidence="2">Belongs to the bacterial solute-binding protein 5 family.</text>
</comment>
<evidence type="ECO:0000313" key="8">
    <source>
        <dbReference type="Proteomes" id="UP000051789"/>
    </source>
</evidence>
<dbReference type="InterPro" id="IPR000914">
    <property type="entry name" value="SBP_5_dom"/>
</dbReference>
<dbReference type="CDD" id="cd08504">
    <property type="entry name" value="PBP2_OppA"/>
    <property type="match status" value="1"/>
</dbReference>
<dbReference type="PATRIC" id="fig|1423810.4.peg.1220"/>
<evidence type="ECO:0000313" key="7">
    <source>
        <dbReference type="EMBL" id="KRM87665.1"/>
    </source>
</evidence>
<dbReference type="Gene3D" id="3.90.76.10">
    <property type="entry name" value="Dipeptide-binding Protein, Domain 1"/>
    <property type="match status" value="1"/>
</dbReference>
<dbReference type="GO" id="GO:1904680">
    <property type="term" value="F:peptide transmembrane transporter activity"/>
    <property type="evidence" value="ECO:0007669"/>
    <property type="project" value="TreeGrafter"/>
</dbReference>
<dbReference type="PIRSF" id="PIRSF002741">
    <property type="entry name" value="MppA"/>
    <property type="match status" value="1"/>
</dbReference>
<dbReference type="GO" id="GO:0015833">
    <property type="term" value="P:peptide transport"/>
    <property type="evidence" value="ECO:0007669"/>
    <property type="project" value="UniProtKB-KW"/>
</dbReference>
<dbReference type="GO" id="GO:0030313">
    <property type="term" value="C:cell envelope"/>
    <property type="evidence" value="ECO:0007669"/>
    <property type="project" value="UniProtKB-SubCell"/>
</dbReference>
<dbReference type="Proteomes" id="UP000051789">
    <property type="component" value="Unassembled WGS sequence"/>
</dbReference>
<dbReference type="Pfam" id="PF00496">
    <property type="entry name" value="SBP_bac_5"/>
    <property type="match status" value="1"/>
</dbReference>
<dbReference type="GO" id="GO:0042597">
    <property type="term" value="C:periplasmic space"/>
    <property type="evidence" value="ECO:0007669"/>
    <property type="project" value="UniProtKB-ARBA"/>
</dbReference>
<protein>
    <submittedName>
        <fullName evidence="7">Abc transporter oligopeptide-binding protein</fullName>
    </submittedName>
</protein>
<reference evidence="7 8" key="1">
    <citation type="journal article" date="2015" name="Genome Announc.">
        <title>Expanding the biotechnology potential of lactobacilli through comparative genomics of 213 strains and associated genera.</title>
        <authorList>
            <person name="Sun Z."/>
            <person name="Harris H.M."/>
            <person name="McCann A."/>
            <person name="Guo C."/>
            <person name="Argimon S."/>
            <person name="Zhang W."/>
            <person name="Yang X."/>
            <person name="Jeffery I.B."/>
            <person name="Cooney J.C."/>
            <person name="Kagawa T.F."/>
            <person name="Liu W."/>
            <person name="Song Y."/>
            <person name="Salvetti E."/>
            <person name="Wrobel A."/>
            <person name="Rasinkangas P."/>
            <person name="Parkhill J."/>
            <person name="Rea M.C."/>
            <person name="O'Sullivan O."/>
            <person name="Ritari J."/>
            <person name="Douillard F.P."/>
            <person name="Paul Ross R."/>
            <person name="Yang R."/>
            <person name="Briner A.E."/>
            <person name="Felis G.E."/>
            <person name="de Vos W.M."/>
            <person name="Barrangou R."/>
            <person name="Klaenhammer T.R."/>
            <person name="Caufield P.W."/>
            <person name="Cui Y."/>
            <person name="Zhang H."/>
            <person name="O'Toole P.W."/>
        </authorList>
    </citation>
    <scope>NUCLEOTIDE SEQUENCE [LARGE SCALE GENOMIC DNA]</scope>
    <source>
        <strain evidence="7 8">DSM 22698</strain>
    </source>
</reference>
<evidence type="ECO:0000256" key="1">
    <source>
        <dbReference type="ARBA" id="ARBA00004196"/>
    </source>
</evidence>
<name>A0A0R2C7B9_9LACO</name>
<accession>A0A0R2C7B9</accession>